<reference evidence="2 3" key="1">
    <citation type="journal article" date="2019" name="PLoS Pathog.">
        <title>Genome sequence of the bovine parasite Schistosoma bovis Tanzania.</title>
        <authorList>
            <person name="Oey H."/>
            <person name="Zakrzewski M."/>
            <person name="Gobert G."/>
            <person name="Gravermann K."/>
            <person name="Stoye J."/>
            <person name="Jones M."/>
            <person name="Mcmanus D."/>
            <person name="Krause L."/>
        </authorList>
    </citation>
    <scope>NUCLEOTIDE SEQUENCE [LARGE SCALE GENOMIC DNA]</scope>
    <source>
        <strain evidence="2 3">TAN1997</strain>
    </source>
</reference>
<dbReference type="Proteomes" id="UP000290809">
    <property type="component" value="Unassembled WGS sequence"/>
</dbReference>
<sequence length="68" mass="7749">MKGGFQPLLSISRSYNPIVIRNPDRMSRIRQFGFLAFFMLPMAGALAIATTFKKHSKEYKGPEIVEIM</sequence>
<proteinExistence type="predicted"/>
<evidence type="ECO:0000256" key="1">
    <source>
        <dbReference type="SAM" id="Phobius"/>
    </source>
</evidence>
<dbReference type="EMBL" id="QMKO01004770">
    <property type="protein sequence ID" value="RTG79926.1"/>
    <property type="molecule type" value="Genomic_DNA"/>
</dbReference>
<dbReference type="AlphaFoldDB" id="A0A430PWW8"/>
<name>A0A430PWW8_SCHBO</name>
<evidence type="ECO:0000313" key="3">
    <source>
        <dbReference type="Proteomes" id="UP000290809"/>
    </source>
</evidence>
<keyword evidence="1" id="KW-1133">Transmembrane helix</keyword>
<keyword evidence="1" id="KW-0472">Membrane</keyword>
<organism evidence="2 3">
    <name type="scientific">Schistosoma bovis</name>
    <name type="common">Blood fluke</name>
    <dbReference type="NCBI Taxonomy" id="6184"/>
    <lineage>
        <taxon>Eukaryota</taxon>
        <taxon>Metazoa</taxon>
        <taxon>Spiralia</taxon>
        <taxon>Lophotrochozoa</taxon>
        <taxon>Platyhelminthes</taxon>
        <taxon>Trematoda</taxon>
        <taxon>Digenea</taxon>
        <taxon>Strigeidida</taxon>
        <taxon>Schistosomatoidea</taxon>
        <taxon>Schistosomatidae</taxon>
        <taxon>Schistosoma</taxon>
    </lineage>
</organism>
<accession>A0A430PWW8</accession>
<keyword evidence="3" id="KW-1185">Reference proteome</keyword>
<gene>
    <name evidence="2" type="ORF">DC041_0003470</name>
</gene>
<evidence type="ECO:0000313" key="2">
    <source>
        <dbReference type="EMBL" id="RTG79926.1"/>
    </source>
</evidence>
<protein>
    <submittedName>
        <fullName evidence="2">Uncharacterized protein</fullName>
    </submittedName>
</protein>
<keyword evidence="1" id="KW-0812">Transmembrane</keyword>
<feature type="transmembrane region" description="Helical" evidence="1">
    <location>
        <begin position="32"/>
        <end position="52"/>
    </location>
</feature>
<comment type="caution">
    <text evidence="2">The sequence shown here is derived from an EMBL/GenBank/DDBJ whole genome shotgun (WGS) entry which is preliminary data.</text>
</comment>